<gene>
    <name evidence="2" type="ORF">HNR07_003461</name>
</gene>
<name>A0A840W8D2_9ACTN</name>
<dbReference type="AlphaFoldDB" id="A0A840W8D2"/>
<evidence type="ECO:0000313" key="2">
    <source>
        <dbReference type="EMBL" id="MBB5492324.1"/>
    </source>
</evidence>
<feature type="compositionally biased region" description="Polar residues" evidence="1">
    <location>
        <begin position="1"/>
        <end position="10"/>
    </location>
</feature>
<proteinExistence type="predicted"/>
<dbReference type="Proteomes" id="UP000579647">
    <property type="component" value="Unassembled WGS sequence"/>
</dbReference>
<protein>
    <submittedName>
        <fullName evidence="2">Uncharacterized protein</fullName>
    </submittedName>
</protein>
<comment type="caution">
    <text evidence="2">The sequence shown here is derived from an EMBL/GenBank/DDBJ whole genome shotgun (WGS) entry which is preliminary data.</text>
</comment>
<organism evidence="2 3">
    <name type="scientific">Nocardiopsis metallicus</name>
    <dbReference type="NCBI Taxonomy" id="179819"/>
    <lineage>
        <taxon>Bacteria</taxon>
        <taxon>Bacillati</taxon>
        <taxon>Actinomycetota</taxon>
        <taxon>Actinomycetes</taxon>
        <taxon>Streptosporangiales</taxon>
        <taxon>Nocardiopsidaceae</taxon>
        <taxon>Nocardiopsis</taxon>
    </lineage>
</organism>
<evidence type="ECO:0000313" key="3">
    <source>
        <dbReference type="Proteomes" id="UP000579647"/>
    </source>
</evidence>
<reference evidence="2 3" key="1">
    <citation type="submission" date="2020-08" db="EMBL/GenBank/DDBJ databases">
        <title>Sequencing the genomes of 1000 actinobacteria strains.</title>
        <authorList>
            <person name="Klenk H.-P."/>
        </authorList>
    </citation>
    <scope>NUCLEOTIDE SEQUENCE [LARGE SCALE GENOMIC DNA]</scope>
    <source>
        <strain evidence="2 3">DSM 44598</strain>
    </source>
</reference>
<sequence>MAGCTHSQPTVLARSRRPRRVATSGVRPLRPQVRRVGGDVLAPHSSAKTTHAPRVSASSFGPGPHLGAPPVDLFLVAFGGPRRGHLVGEAHPLQ</sequence>
<accession>A0A840W8D2</accession>
<evidence type="ECO:0000256" key="1">
    <source>
        <dbReference type="SAM" id="MobiDB-lite"/>
    </source>
</evidence>
<dbReference type="EMBL" id="JACHDO010000001">
    <property type="protein sequence ID" value="MBB5492324.1"/>
    <property type="molecule type" value="Genomic_DNA"/>
</dbReference>
<keyword evidence="3" id="KW-1185">Reference proteome</keyword>
<feature type="region of interest" description="Disordered" evidence="1">
    <location>
        <begin position="1"/>
        <end position="63"/>
    </location>
</feature>